<keyword evidence="3 7" id="KW-0413">Isomerase</keyword>
<comment type="catalytic activity">
    <reaction evidence="3">
        <text>D-mannose 6-phosphate = D-fructose 6-phosphate</text>
        <dbReference type="Rhea" id="RHEA:12356"/>
        <dbReference type="ChEBI" id="CHEBI:58735"/>
        <dbReference type="ChEBI" id="CHEBI:61527"/>
        <dbReference type="EC" id="5.3.1.8"/>
    </reaction>
</comment>
<dbReference type="SUPFAM" id="SSF51182">
    <property type="entry name" value="RmlC-like cupins"/>
    <property type="match status" value="1"/>
</dbReference>
<feature type="binding site" evidence="4">
    <location>
        <position position="172"/>
    </location>
    <ligand>
        <name>Zn(2+)</name>
        <dbReference type="ChEBI" id="CHEBI:29105"/>
    </ligand>
</feature>
<dbReference type="Pfam" id="PF20511">
    <property type="entry name" value="PMI_typeI_cat"/>
    <property type="match status" value="1"/>
</dbReference>
<evidence type="ECO:0000256" key="1">
    <source>
        <dbReference type="ARBA" id="ARBA00022723"/>
    </source>
</evidence>
<dbReference type="InterPro" id="IPR011051">
    <property type="entry name" value="RmlC_Cupin_sf"/>
</dbReference>
<dbReference type="EMBL" id="QGGL01000001">
    <property type="protein sequence ID" value="PWK16405.1"/>
    <property type="molecule type" value="Genomic_DNA"/>
</dbReference>
<keyword evidence="8" id="KW-1185">Reference proteome</keyword>
<dbReference type="PANTHER" id="PTHR42742:SF3">
    <property type="entry name" value="FRUCTOKINASE"/>
    <property type="match status" value="1"/>
</dbReference>
<comment type="cofactor">
    <cofactor evidence="4">
        <name>Zn(2+)</name>
        <dbReference type="ChEBI" id="CHEBI:29105"/>
    </cofactor>
    <text evidence="4">Binds 1 zinc ion per subunit.</text>
</comment>
<dbReference type="Proteomes" id="UP000245634">
    <property type="component" value="Unassembled WGS sequence"/>
</dbReference>
<dbReference type="PANTHER" id="PTHR42742">
    <property type="entry name" value="TRANSCRIPTIONAL REPRESSOR MPRA"/>
    <property type="match status" value="1"/>
</dbReference>
<evidence type="ECO:0000313" key="7">
    <source>
        <dbReference type="EMBL" id="PWK16405.1"/>
    </source>
</evidence>
<feature type="binding site" evidence="4">
    <location>
        <position position="98"/>
    </location>
    <ligand>
        <name>Zn(2+)</name>
        <dbReference type="ChEBI" id="CHEBI:29105"/>
    </ligand>
</feature>
<protein>
    <recommendedName>
        <fullName evidence="3">Mannose-6-phosphate isomerase</fullName>
        <ecNumber evidence="3">5.3.1.8</ecNumber>
    </recommendedName>
</protein>
<dbReference type="EC" id="5.3.1.8" evidence="3"/>
<evidence type="ECO:0000259" key="6">
    <source>
        <dbReference type="Pfam" id="PF20511"/>
    </source>
</evidence>
<dbReference type="InterPro" id="IPR014710">
    <property type="entry name" value="RmlC-like_jellyroll"/>
</dbReference>
<dbReference type="Gene3D" id="2.60.120.10">
    <property type="entry name" value="Jelly Rolls"/>
    <property type="match status" value="2"/>
</dbReference>
<gene>
    <name evidence="7" type="ORF">C7459_101269</name>
</gene>
<feature type="domain" description="Phosphomannose isomerase type I catalytic" evidence="6">
    <location>
        <begin position="16"/>
        <end position="106"/>
    </location>
</feature>
<keyword evidence="1 3" id="KW-0479">Metal-binding</keyword>
<dbReference type="InterPro" id="IPR014628">
    <property type="entry name" value="Man6P_isomerase_Firm_short"/>
</dbReference>
<evidence type="ECO:0000256" key="3">
    <source>
        <dbReference type="PIRNR" id="PIRNR036894"/>
    </source>
</evidence>
<dbReference type="OrthoDB" id="9808275at2"/>
<dbReference type="AlphaFoldDB" id="A0A316DEL7"/>
<evidence type="ECO:0000313" key="8">
    <source>
        <dbReference type="Proteomes" id="UP000245634"/>
    </source>
</evidence>
<proteinExistence type="inferred from homology"/>
<accession>A0A316DEL7</accession>
<dbReference type="RefSeq" id="WP_109685475.1">
    <property type="nucleotide sequence ID" value="NZ_QGGL01000001.1"/>
</dbReference>
<dbReference type="GO" id="GO:0005975">
    <property type="term" value="P:carbohydrate metabolic process"/>
    <property type="evidence" value="ECO:0007669"/>
    <property type="project" value="UniProtKB-UniRule"/>
</dbReference>
<reference evidence="7 8" key="1">
    <citation type="submission" date="2018-05" db="EMBL/GenBank/DDBJ databases">
        <title>Genomic Encyclopedia of Type Strains, Phase IV (KMG-IV): sequencing the most valuable type-strain genomes for metagenomic binning, comparative biology and taxonomic classification.</title>
        <authorList>
            <person name="Goeker M."/>
        </authorList>
    </citation>
    <scope>NUCLEOTIDE SEQUENCE [LARGE SCALE GENOMIC DNA]</scope>
    <source>
        <strain evidence="7 8">DSM 18773</strain>
    </source>
</reference>
<name>A0A316DEL7_9BACL</name>
<evidence type="ECO:0000256" key="5">
    <source>
        <dbReference type="PIRSR" id="PIRSR036894-2"/>
    </source>
</evidence>
<dbReference type="InterPro" id="IPR046457">
    <property type="entry name" value="PMI_typeI_cat"/>
</dbReference>
<dbReference type="CDD" id="cd07010">
    <property type="entry name" value="cupin_PMI_type_I_N_bac"/>
    <property type="match status" value="1"/>
</dbReference>
<organism evidence="7 8">
    <name type="scientific">Tumebacillus permanentifrigoris</name>
    <dbReference type="NCBI Taxonomy" id="378543"/>
    <lineage>
        <taxon>Bacteria</taxon>
        <taxon>Bacillati</taxon>
        <taxon>Bacillota</taxon>
        <taxon>Bacilli</taxon>
        <taxon>Bacillales</taxon>
        <taxon>Alicyclobacillaceae</taxon>
        <taxon>Tumebacillus</taxon>
    </lineage>
</organism>
<feature type="binding site" evidence="4">
    <location>
        <position position="115"/>
    </location>
    <ligand>
        <name>Zn(2+)</name>
        <dbReference type="ChEBI" id="CHEBI:29105"/>
    </ligand>
</feature>
<evidence type="ECO:0000256" key="2">
    <source>
        <dbReference type="ARBA" id="ARBA00022833"/>
    </source>
</evidence>
<dbReference type="PIRSF" id="PIRSF036894">
    <property type="entry name" value="PMI_Firm_short"/>
    <property type="match status" value="1"/>
</dbReference>
<feature type="active site" evidence="5">
    <location>
        <position position="192"/>
    </location>
</feature>
<comment type="similarity">
    <text evidence="3">Belongs to the mannose-6-phosphate isomerase type 1 family.</text>
</comment>
<dbReference type="InterPro" id="IPR051804">
    <property type="entry name" value="Carb_Metab_Reg_Kinase/Isom"/>
</dbReference>
<dbReference type="GO" id="GO:0004476">
    <property type="term" value="F:mannose-6-phosphate isomerase activity"/>
    <property type="evidence" value="ECO:0007669"/>
    <property type="project" value="UniProtKB-UniRule"/>
</dbReference>
<sequence length="325" mass="36997">MRAYPVKFAPVVKPRPWGGDRLKALFQIERAEPIGEYWVLSGLAQDASVVVNGAWAGKTLVELVEEQPAEYLGGATHQQFPLLIKFLEAREHLSVQIHPDDQRAREWEQSLGKTEAWYILDHDPGAKVIYGHSFPNPDSYWRAVRERRVVDFLQERPIARDQLVFVPARTLHALLAGTILIEIQQTSDVTYRVYDWDRVDAQGNSRELHLDQAAQVMRYGETAATDPSDQQRYVLHREDGIEHERLLTCSYFTIEKLCLDDAGKSMQLGCAGNPDVVIIAEGEGYLETEDTVLELRAGDTVLVPTSQRAYRLTTTTRMQVLRTFY</sequence>
<dbReference type="GO" id="GO:0008270">
    <property type="term" value="F:zinc ion binding"/>
    <property type="evidence" value="ECO:0007669"/>
    <property type="project" value="UniProtKB-UniRule"/>
</dbReference>
<keyword evidence="2 3" id="KW-0862">Zinc</keyword>
<comment type="caution">
    <text evidence="7">The sequence shown here is derived from an EMBL/GenBank/DDBJ whole genome shotgun (WGS) entry which is preliminary data.</text>
</comment>
<evidence type="ECO:0000256" key="4">
    <source>
        <dbReference type="PIRSR" id="PIRSR036894-1"/>
    </source>
</evidence>